<dbReference type="EMBL" id="VBOS01000097">
    <property type="protein sequence ID" value="TMQ57949.1"/>
    <property type="molecule type" value="Genomic_DNA"/>
</dbReference>
<dbReference type="InterPro" id="IPR050256">
    <property type="entry name" value="Glycosyltransferase_2"/>
</dbReference>
<name>A0A538T2U0_UNCEI</name>
<accession>A0A538T2U0</accession>
<protein>
    <submittedName>
        <fullName evidence="2">Glycosyltransferase family 2 protein</fullName>
    </submittedName>
</protein>
<dbReference type="AlphaFoldDB" id="A0A538T2U0"/>
<gene>
    <name evidence="2" type="ORF">E6K72_03130</name>
</gene>
<feature type="domain" description="Glycosyltransferase 2-like" evidence="1">
    <location>
        <begin position="8"/>
        <end position="161"/>
    </location>
</feature>
<dbReference type="InterPro" id="IPR001173">
    <property type="entry name" value="Glyco_trans_2-like"/>
</dbReference>
<dbReference type="PANTHER" id="PTHR48090">
    <property type="entry name" value="UNDECAPRENYL-PHOSPHATE 4-DEOXY-4-FORMAMIDO-L-ARABINOSE TRANSFERASE-RELATED"/>
    <property type="match status" value="1"/>
</dbReference>
<evidence type="ECO:0000259" key="1">
    <source>
        <dbReference type="Pfam" id="PF00535"/>
    </source>
</evidence>
<dbReference type="InterPro" id="IPR029044">
    <property type="entry name" value="Nucleotide-diphossugar_trans"/>
</dbReference>
<dbReference type="Pfam" id="PF00535">
    <property type="entry name" value="Glycos_transf_2"/>
    <property type="match status" value="1"/>
</dbReference>
<evidence type="ECO:0000313" key="2">
    <source>
        <dbReference type="EMBL" id="TMQ57949.1"/>
    </source>
</evidence>
<organism evidence="2 3">
    <name type="scientific">Eiseniibacteriota bacterium</name>
    <dbReference type="NCBI Taxonomy" id="2212470"/>
    <lineage>
        <taxon>Bacteria</taxon>
        <taxon>Candidatus Eiseniibacteriota</taxon>
    </lineage>
</organism>
<sequence length="224" mass="24878">MQHNLKISVVIPCYNEEEGVRKVIGRMPRTVDEVVVVDNNCTDGTAQVARSLGARVVAERTPGYGAAYKAGLAAATGDVIVTLDGDGTYPPEEIPRLVDVLEKRGWDFLSASRFPLSDPKAMGLSNRIGNWILSAAAAVLFFKPIRDSQSGMWVFRRAALGRLRLTSDGMAFSEEIKLEALLQGLRFGEEHIPYGARVGEVKLQKWRDGWRNLTFLVRKRFGWV</sequence>
<dbReference type="SUPFAM" id="SSF53448">
    <property type="entry name" value="Nucleotide-diphospho-sugar transferases"/>
    <property type="match status" value="1"/>
</dbReference>
<dbReference type="Gene3D" id="3.90.550.10">
    <property type="entry name" value="Spore Coat Polysaccharide Biosynthesis Protein SpsA, Chain A"/>
    <property type="match status" value="1"/>
</dbReference>
<proteinExistence type="predicted"/>
<dbReference type="CDD" id="cd04179">
    <property type="entry name" value="DPM_DPG-synthase_like"/>
    <property type="match status" value="1"/>
</dbReference>
<dbReference type="PANTHER" id="PTHR48090:SF7">
    <property type="entry name" value="RFBJ PROTEIN"/>
    <property type="match status" value="1"/>
</dbReference>
<evidence type="ECO:0000313" key="3">
    <source>
        <dbReference type="Proteomes" id="UP000317716"/>
    </source>
</evidence>
<keyword evidence="2" id="KW-0808">Transferase</keyword>
<comment type="caution">
    <text evidence="2">The sequence shown here is derived from an EMBL/GenBank/DDBJ whole genome shotgun (WGS) entry which is preliminary data.</text>
</comment>
<dbReference type="Proteomes" id="UP000317716">
    <property type="component" value="Unassembled WGS sequence"/>
</dbReference>
<reference evidence="2 3" key="1">
    <citation type="journal article" date="2019" name="Nat. Microbiol.">
        <title>Mediterranean grassland soil C-N compound turnover is dependent on rainfall and depth, and is mediated by genomically divergent microorganisms.</title>
        <authorList>
            <person name="Diamond S."/>
            <person name="Andeer P.F."/>
            <person name="Li Z."/>
            <person name="Crits-Christoph A."/>
            <person name="Burstein D."/>
            <person name="Anantharaman K."/>
            <person name="Lane K.R."/>
            <person name="Thomas B.C."/>
            <person name="Pan C."/>
            <person name="Northen T.R."/>
            <person name="Banfield J.F."/>
        </authorList>
    </citation>
    <scope>NUCLEOTIDE SEQUENCE [LARGE SCALE GENOMIC DNA]</scope>
    <source>
        <strain evidence="2">WS_2</strain>
    </source>
</reference>
<dbReference type="GO" id="GO:0016740">
    <property type="term" value="F:transferase activity"/>
    <property type="evidence" value="ECO:0007669"/>
    <property type="project" value="UniProtKB-KW"/>
</dbReference>